<name>J3NE02_ORYBR</name>
<protein>
    <submittedName>
        <fullName evidence="1">Uncharacterized protein</fullName>
    </submittedName>
</protein>
<dbReference type="PANTHER" id="PTHR30457">
    <property type="entry name" value="5'-NUCLEOTIDASE SURE"/>
    <property type="match status" value="1"/>
</dbReference>
<reference evidence="1" key="1">
    <citation type="journal article" date="2013" name="Nat. Commun.">
        <title>Whole-genome sequencing of Oryza brachyantha reveals mechanisms underlying Oryza genome evolution.</title>
        <authorList>
            <person name="Chen J."/>
            <person name="Huang Q."/>
            <person name="Gao D."/>
            <person name="Wang J."/>
            <person name="Lang Y."/>
            <person name="Liu T."/>
            <person name="Li B."/>
            <person name="Bai Z."/>
            <person name="Luis Goicoechea J."/>
            <person name="Liang C."/>
            <person name="Chen C."/>
            <person name="Zhang W."/>
            <person name="Sun S."/>
            <person name="Liao Y."/>
            <person name="Zhang X."/>
            <person name="Yang L."/>
            <person name="Song C."/>
            <person name="Wang M."/>
            <person name="Shi J."/>
            <person name="Liu G."/>
            <person name="Liu J."/>
            <person name="Zhou H."/>
            <person name="Zhou W."/>
            <person name="Yu Q."/>
            <person name="An N."/>
            <person name="Chen Y."/>
            <person name="Cai Q."/>
            <person name="Wang B."/>
            <person name="Liu B."/>
            <person name="Min J."/>
            <person name="Huang Y."/>
            <person name="Wu H."/>
            <person name="Li Z."/>
            <person name="Zhang Y."/>
            <person name="Yin Y."/>
            <person name="Song W."/>
            <person name="Jiang J."/>
            <person name="Jackson S.A."/>
            <person name="Wing R.A."/>
            <person name="Wang J."/>
            <person name="Chen M."/>
        </authorList>
    </citation>
    <scope>NUCLEOTIDE SEQUENCE [LARGE SCALE GENOMIC DNA]</scope>
    <source>
        <strain evidence="1">cv. IRGC 101232</strain>
    </source>
</reference>
<sequence>MATEVVIPLINTVMVEFKNGTYPRGSFLNIDIPTDAAHHKGYKTTKQGKYMARIGWEQTVYKNPAVESYQTANMDIQCWVDSELETFE</sequence>
<dbReference type="PANTHER" id="PTHR30457:SF0">
    <property type="entry name" value="PHOSPHATASE, PUTATIVE (AFU_ORTHOLOGUE AFUA_4G01070)-RELATED"/>
    <property type="match status" value="1"/>
</dbReference>
<dbReference type="Proteomes" id="UP000006038">
    <property type="component" value="Chromosome 12"/>
</dbReference>
<dbReference type="EnsemblPlants" id="OB12G22100.1">
    <property type="protein sequence ID" value="OB12G22100.1"/>
    <property type="gene ID" value="OB12G22100"/>
</dbReference>
<dbReference type="Gramene" id="OB12G22100.1">
    <property type="protein sequence ID" value="OB12G22100.1"/>
    <property type="gene ID" value="OB12G22100"/>
</dbReference>
<dbReference type="HOGENOM" id="CLU_2472644_0_0_1"/>
<dbReference type="eggNOG" id="ENOG502QUQI">
    <property type="taxonomic scope" value="Eukaryota"/>
</dbReference>
<dbReference type="GO" id="GO:0005829">
    <property type="term" value="C:cytosol"/>
    <property type="evidence" value="ECO:0007669"/>
    <property type="project" value="TreeGrafter"/>
</dbReference>
<organism evidence="1">
    <name type="scientific">Oryza brachyantha</name>
    <name type="common">malo sina</name>
    <dbReference type="NCBI Taxonomy" id="4533"/>
    <lineage>
        <taxon>Eukaryota</taxon>
        <taxon>Viridiplantae</taxon>
        <taxon>Streptophyta</taxon>
        <taxon>Embryophyta</taxon>
        <taxon>Tracheophyta</taxon>
        <taxon>Spermatophyta</taxon>
        <taxon>Magnoliopsida</taxon>
        <taxon>Liliopsida</taxon>
        <taxon>Poales</taxon>
        <taxon>Poaceae</taxon>
        <taxon>BOP clade</taxon>
        <taxon>Oryzoideae</taxon>
        <taxon>Oryzeae</taxon>
        <taxon>Oryzinae</taxon>
        <taxon>Oryza</taxon>
    </lineage>
</organism>
<dbReference type="InterPro" id="IPR030048">
    <property type="entry name" value="SurE"/>
</dbReference>
<proteinExistence type="predicted"/>
<evidence type="ECO:0000313" key="2">
    <source>
        <dbReference type="Proteomes" id="UP000006038"/>
    </source>
</evidence>
<keyword evidence="2" id="KW-1185">Reference proteome</keyword>
<accession>J3NE02</accession>
<dbReference type="AlphaFoldDB" id="J3NE02"/>
<dbReference type="InterPro" id="IPR036523">
    <property type="entry name" value="SurE-like_sf"/>
</dbReference>
<dbReference type="GO" id="GO:0008252">
    <property type="term" value="F:nucleotidase activity"/>
    <property type="evidence" value="ECO:0007669"/>
    <property type="project" value="InterPro"/>
</dbReference>
<reference evidence="1" key="2">
    <citation type="submission" date="2013-04" db="UniProtKB">
        <authorList>
            <consortium name="EnsemblPlants"/>
        </authorList>
    </citation>
    <scope>IDENTIFICATION</scope>
</reference>
<dbReference type="SUPFAM" id="SSF64167">
    <property type="entry name" value="SurE-like"/>
    <property type="match status" value="1"/>
</dbReference>
<dbReference type="STRING" id="4533.J3NE02"/>
<evidence type="ECO:0000313" key="1">
    <source>
        <dbReference type="EnsemblPlants" id="OB12G22100.1"/>
    </source>
</evidence>